<dbReference type="AlphaFoldDB" id="A0A8S3CPY8"/>
<dbReference type="GO" id="GO:0035556">
    <property type="term" value="P:intracellular signal transduction"/>
    <property type="evidence" value="ECO:0007669"/>
    <property type="project" value="InterPro"/>
</dbReference>
<accession>A0A8S3CPY8</accession>
<dbReference type="Proteomes" id="UP000681967">
    <property type="component" value="Unassembled WGS sequence"/>
</dbReference>
<dbReference type="Pfam" id="PF07525">
    <property type="entry name" value="SOCS_box"/>
    <property type="match status" value="1"/>
</dbReference>
<evidence type="ECO:0000313" key="3">
    <source>
        <dbReference type="Proteomes" id="UP000681967"/>
    </source>
</evidence>
<proteinExistence type="predicted"/>
<name>A0A8S3CPY8_9BILA</name>
<comment type="caution">
    <text evidence="2">The sequence shown here is derived from an EMBL/GenBank/DDBJ whole genome shotgun (WGS) entry which is preliminary data.</text>
</comment>
<feature type="non-terminal residue" evidence="2">
    <location>
        <position position="1"/>
    </location>
</feature>
<dbReference type="InterPro" id="IPR036036">
    <property type="entry name" value="SOCS_box-like_dom_sf"/>
</dbReference>
<sequence>LIELLCDAAYFFHPSYIAECRELDEKTKEEIYRRATTPNTLKNIARKQIRINIFNSPKKIRIDRAIQKLDLPNFLQRYLLFENM</sequence>
<organism evidence="2 3">
    <name type="scientific">Rotaria magnacalcarata</name>
    <dbReference type="NCBI Taxonomy" id="392030"/>
    <lineage>
        <taxon>Eukaryota</taxon>
        <taxon>Metazoa</taxon>
        <taxon>Spiralia</taxon>
        <taxon>Gnathifera</taxon>
        <taxon>Rotifera</taxon>
        <taxon>Eurotatoria</taxon>
        <taxon>Bdelloidea</taxon>
        <taxon>Philodinida</taxon>
        <taxon>Philodinidae</taxon>
        <taxon>Rotaria</taxon>
    </lineage>
</organism>
<dbReference type="SUPFAM" id="SSF158235">
    <property type="entry name" value="SOCS box-like"/>
    <property type="match status" value="1"/>
</dbReference>
<reference evidence="2" key="1">
    <citation type="submission" date="2021-02" db="EMBL/GenBank/DDBJ databases">
        <authorList>
            <person name="Nowell W R."/>
        </authorList>
    </citation>
    <scope>NUCLEOTIDE SEQUENCE</scope>
</reference>
<evidence type="ECO:0000259" key="1">
    <source>
        <dbReference type="Pfam" id="PF07525"/>
    </source>
</evidence>
<protein>
    <recommendedName>
        <fullName evidence="1">SOCS box domain-containing protein</fullName>
    </recommendedName>
</protein>
<feature type="domain" description="SOCS box" evidence="1">
    <location>
        <begin position="38"/>
        <end position="80"/>
    </location>
</feature>
<gene>
    <name evidence="2" type="ORF">BYL167_LOCUS53374</name>
</gene>
<evidence type="ECO:0000313" key="2">
    <source>
        <dbReference type="EMBL" id="CAF4932744.1"/>
    </source>
</evidence>
<dbReference type="EMBL" id="CAJOBH010178641">
    <property type="protein sequence ID" value="CAF4932744.1"/>
    <property type="molecule type" value="Genomic_DNA"/>
</dbReference>
<dbReference type="InterPro" id="IPR001496">
    <property type="entry name" value="SOCS_box"/>
</dbReference>